<proteinExistence type="predicted"/>
<dbReference type="EMBL" id="BNJJ01000004">
    <property type="protein sequence ID" value="GHO83535.1"/>
    <property type="molecule type" value="Genomic_DNA"/>
</dbReference>
<evidence type="ECO:0000256" key="1">
    <source>
        <dbReference type="SAM" id="Phobius"/>
    </source>
</evidence>
<evidence type="ECO:0000313" key="2">
    <source>
        <dbReference type="EMBL" id="GHO83535.1"/>
    </source>
</evidence>
<feature type="transmembrane region" description="Helical" evidence="1">
    <location>
        <begin position="120"/>
        <end position="140"/>
    </location>
</feature>
<reference evidence="2 3" key="1">
    <citation type="journal article" date="2021" name="Int. J. Syst. Evol. Microbiol.">
        <title>Reticulibacter mediterranei gen. nov., sp. nov., within the new family Reticulibacteraceae fam. nov., and Ktedonospora formicarum gen. nov., sp. nov., Ktedonobacter robiniae sp. nov., Dictyobacter formicarum sp. nov. and Dictyobacter arantiisoli sp. nov., belonging to the class Ktedonobacteria.</title>
        <authorList>
            <person name="Yabe S."/>
            <person name="Zheng Y."/>
            <person name="Wang C.M."/>
            <person name="Sakai Y."/>
            <person name="Abe K."/>
            <person name="Yokota A."/>
            <person name="Donadio S."/>
            <person name="Cavaletti L."/>
            <person name="Monciardini P."/>
        </authorList>
    </citation>
    <scope>NUCLEOTIDE SEQUENCE [LARGE SCALE GENOMIC DNA]</scope>
    <source>
        <strain evidence="2 3">SOSP1-9</strain>
    </source>
</reference>
<gene>
    <name evidence="2" type="ORF">KSZ_15410</name>
</gene>
<keyword evidence="1" id="KW-1133">Transmembrane helix</keyword>
<accession>A0ABQ3VCL1</accession>
<dbReference type="Proteomes" id="UP000635565">
    <property type="component" value="Unassembled WGS sequence"/>
</dbReference>
<keyword evidence="1" id="KW-0472">Membrane</keyword>
<keyword evidence="1" id="KW-0812">Transmembrane</keyword>
<feature type="transmembrane region" description="Helical" evidence="1">
    <location>
        <begin position="203"/>
        <end position="224"/>
    </location>
</feature>
<sequence>MTEPQKTELESSIKQKHIAEEHQLIGQVPKLLVSLSLLVIGICYFFLPPTLRVGPEWSLLVIEIILLIPMWQYWVTGRAIPHRIARPLSLTAMGVVTLALIIEMVALITKISTFSNGFILLRSATLLWISNVLVFAVWYWNIDGGGPRKRHENNHQASDFLFPQQVNGASWETHFFDYLFVAFTGATAFSPTDTAPLSRRAKILMMLEGLISFMIVAVLISRVANIF</sequence>
<organism evidence="2 3">
    <name type="scientific">Dictyobacter formicarum</name>
    <dbReference type="NCBI Taxonomy" id="2778368"/>
    <lineage>
        <taxon>Bacteria</taxon>
        <taxon>Bacillati</taxon>
        <taxon>Chloroflexota</taxon>
        <taxon>Ktedonobacteria</taxon>
        <taxon>Ktedonobacterales</taxon>
        <taxon>Dictyobacteraceae</taxon>
        <taxon>Dictyobacter</taxon>
    </lineage>
</organism>
<evidence type="ECO:0008006" key="4">
    <source>
        <dbReference type="Google" id="ProtNLM"/>
    </source>
</evidence>
<name>A0ABQ3VCL1_9CHLR</name>
<keyword evidence="3" id="KW-1185">Reference proteome</keyword>
<protein>
    <recommendedName>
        <fullName evidence="4">DUF1345 domain-containing protein</fullName>
    </recommendedName>
</protein>
<evidence type="ECO:0000313" key="3">
    <source>
        <dbReference type="Proteomes" id="UP000635565"/>
    </source>
</evidence>
<feature type="transmembrane region" description="Helical" evidence="1">
    <location>
        <begin position="31"/>
        <end position="51"/>
    </location>
</feature>
<feature type="transmembrane region" description="Helical" evidence="1">
    <location>
        <begin position="57"/>
        <end position="76"/>
    </location>
</feature>
<feature type="transmembrane region" description="Helical" evidence="1">
    <location>
        <begin position="88"/>
        <end position="108"/>
    </location>
</feature>
<comment type="caution">
    <text evidence="2">The sequence shown here is derived from an EMBL/GenBank/DDBJ whole genome shotgun (WGS) entry which is preliminary data.</text>
</comment>
<dbReference type="RefSeq" id="WP_201361207.1">
    <property type="nucleotide sequence ID" value="NZ_BNJJ01000004.1"/>
</dbReference>